<evidence type="ECO:0000313" key="2">
    <source>
        <dbReference type="EMBL" id="PHT29222.1"/>
    </source>
</evidence>
<dbReference type="OrthoDB" id="1936969at2759"/>
<sequence length="121" mass="13301">MLNNSESFSSSSSSSRPSIAFPLGLALLVLVLVCLSGLFCCCYHWNKLRSLLCYSTSAHDDDDQSSLDEQSTVSANYSKSIQVMEQKKNESLTILMPGDDVPKFVALPTPHRSILQLETLV</sequence>
<evidence type="ECO:0000313" key="3">
    <source>
        <dbReference type="Proteomes" id="UP000224567"/>
    </source>
</evidence>
<feature type="transmembrane region" description="Helical" evidence="1">
    <location>
        <begin position="20"/>
        <end position="45"/>
    </location>
</feature>
<evidence type="ECO:0008006" key="4">
    <source>
        <dbReference type="Google" id="ProtNLM"/>
    </source>
</evidence>
<protein>
    <recommendedName>
        <fullName evidence="4">Hydroxyproline-rich glycoprotein family protein</fullName>
    </recommendedName>
</protein>
<reference evidence="3" key="2">
    <citation type="journal article" date="2017" name="J. Anim. Genet.">
        <title>Multiple reference genome sequences of hot pepper reveal the massive evolution of plant disease resistance genes by retroduplication.</title>
        <authorList>
            <person name="Kim S."/>
            <person name="Park J."/>
            <person name="Yeom S.-I."/>
            <person name="Kim Y.-M."/>
            <person name="Seo E."/>
            <person name="Kim K.-T."/>
            <person name="Kim M.-S."/>
            <person name="Lee J.M."/>
            <person name="Cheong K."/>
            <person name="Shin H.-S."/>
            <person name="Kim S.-B."/>
            <person name="Han K."/>
            <person name="Lee J."/>
            <person name="Park M."/>
            <person name="Lee H.-A."/>
            <person name="Lee H.-Y."/>
            <person name="Lee Y."/>
            <person name="Oh S."/>
            <person name="Lee J.H."/>
            <person name="Choi E."/>
            <person name="Choi E."/>
            <person name="Lee S.E."/>
            <person name="Jeon J."/>
            <person name="Kim H."/>
            <person name="Choi G."/>
            <person name="Song H."/>
            <person name="Lee J."/>
            <person name="Lee S.-C."/>
            <person name="Kwon J.-K."/>
            <person name="Lee H.-Y."/>
            <person name="Koo N."/>
            <person name="Hong Y."/>
            <person name="Kim R.W."/>
            <person name="Kang W.-H."/>
            <person name="Huh J.H."/>
            <person name="Kang B.-C."/>
            <person name="Yang T.-J."/>
            <person name="Lee Y.-H."/>
            <person name="Bennetzen J.L."/>
            <person name="Choi D."/>
        </authorList>
    </citation>
    <scope>NUCLEOTIDE SEQUENCE [LARGE SCALE GENOMIC DNA]</scope>
    <source>
        <strain evidence="3">cv. PBC81</strain>
    </source>
</reference>
<proteinExistence type="predicted"/>
<reference evidence="2 3" key="1">
    <citation type="journal article" date="2017" name="Genome Biol.">
        <title>New reference genome sequences of hot pepper reveal the massive evolution of plant disease-resistance genes by retroduplication.</title>
        <authorList>
            <person name="Kim S."/>
            <person name="Park J."/>
            <person name="Yeom S.I."/>
            <person name="Kim Y.M."/>
            <person name="Seo E."/>
            <person name="Kim K.T."/>
            <person name="Kim M.S."/>
            <person name="Lee J.M."/>
            <person name="Cheong K."/>
            <person name="Shin H.S."/>
            <person name="Kim S.B."/>
            <person name="Han K."/>
            <person name="Lee J."/>
            <person name="Park M."/>
            <person name="Lee H.A."/>
            <person name="Lee H.Y."/>
            <person name="Lee Y."/>
            <person name="Oh S."/>
            <person name="Lee J.H."/>
            <person name="Choi E."/>
            <person name="Choi E."/>
            <person name="Lee S.E."/>
            <person name="Jeon J."/>
            <person name="Kim H."/>
            <person name="Choi G."/>
            <person name="Song H."/>
            <person name="Lee J."/>
            <person name="Lee S.C."/>
            <person name="Kwon J.K."/>
            <person name="Lee H.Y."/>
            <person name="Koo N."/>
            <person name="Hong Y."/>
            <person name="Kim R.W."/>
            <person name="Kang W.H."/>
            <person name="Huh J.H."/>
            <person name="Kang B.C."/>
            <person name="Yang T.J."/>
            <person name="Lee Y.H."/>
            <person name="Bennetzen J.L."/>
            <person name="Choi D."/>
        </authorList>
    </citation>
    <scope>NUCLEOTIDE SEQUENCE [LARGE SCALE GENOMIC DNA]</scope>
    <source>
        <strain evidence="3">cv. PBC81</strain>
    </source>
</reference>
<name>A0A2G2V8A9_CAPBA</name>
<gene>
    <name evidence="2" type="ORF">CQW23_31180</name>
</gene>
<dbReference type="Proteomes" id="UP000224567">
    <property type="component" value="Unassembled WGS sequence"/>
</dbReference>
<dbReference type="AlphaFoldDB" id="A0A2G2V8A9"/>
<evidence type="ECO:0000256" key="1">
    <source>
        <dbReference type="SAM" id="Phobius"/>
    </source>
</evidence>
<keyword evidence="1" id="KW-0812">Transmembrane</keyword>
<keyword evidence="3" id="KW-1185">Reference proteome</keyword>
<comment type="caution">
    <text evidence="2">The sequence shown here is derived from an EMBL/GenBank/DDBJ whole genome shotgun (WGS) entry which is preliminary data.</text>
</comment>
<dbReference type="EMBL" id="MLFT02000138">
    <property type="protein sequence ID" value="PHT29222.1"/>
    <property type="molecule type" value="Genomic_DNA"/>
</dbReference>
<dbReference type="PANTHER" id="PTHR34291:SF5">
    <property type="entry name" value="HYDROXYPROLINE-RICH GLYCOPROTEIN FAMILY PROTEIN"/>
    <property type="match status" value="1"/>
</dbReference>
<organism evidence="2 3">
    <name type="scientific">Capsicum baccatum</name>
    <name type="common">Peruvian pepper</name>
    <dbReference type="NCBI Taxonomy" id="33114"/>
    <lineage>
        <taxon>Eukaryota</taxon>
        <taxon>Viridiplantae</taxon>
        <taxon>Streptophyta</taxon>
        <taxon>Embryophyta</taxon>
        <taxon>Tracheophyta</taxon>
        <taxon>Spermatophyta</taxon>
        <taxon>Magnoliopsida</taxon>
        <taxon>eudicotyledons</taxon>
        <taxon>Gunneridae</taxon>
        <taxon>Pentapetalae</taxon>
        <taxon>asterids</taxon>
        <taxon>lamiids</taxon>
        <taxon>Solanales</taxon>
        <taxon>Solanaceae</taxon>
        <taxon>Solanoideae</taxon>
        <taxon>Capsiceae</taxon>
        <taxon>Capsicum</taxon>
    </lineage>
</organism>
<dbReference type="PANTHER" id="PTHR34291">
    <property type="entry name" value="HYDROXYPROLINE-RICH GLYCOPROTEIN FAMILY PROTEIN"/>
    <property type="match status" value="1"/>
</dbReference>
<dbReference type="STRING" id="33114.A0A2G2V8A9"/>
<dbReference type="InterPro" id="IPR037699">
    <property type="entry name" value="At5g65660-like"/>
</dbReference>
<accession>A0A2G2V8A9</accession>
<keyword evidence="1" id="KW-0472">Membrane</keyword>
<keyword evidence="1" id="KW-1133">Transmembrane helix</keyword>